<comment type="caution">
    <text evidence="1">The sequence shown here is derived from an EMBL/GenBank/DDBJ whole genome shotgun (WGS) entry which is preliminary data.</text>
</comment>
<keyword evidence="2" id="KW-1185">Reference proteome</keyword>
<dbReference type="PANTHER" id="PTHR46579:SF1">
    <property type="entry name" value="F5_8 TYPE C DOMAIN-CONTAINING PROTEIN"/>
    <property type="match status" value="1"/>
</dbReference>
<dbReference type="Proteomes" id="UP000623467">
    <property type="component" value="Unassembled WGS sequence"/>
</dbReference>
<name>A0A8H6XFI3_9AGAR</name>
<accession>A0A8H6XFI3</accession>
<evidence type="ECO:0000313" key="2">
    <source>
        <dbReference type="Proteomes" id="UP000623467"/>
    </source>
</evidence>
<evidence type="ECO:0000313" key="1">
    <source>
        <dbReference type="EMBL" id="KAF7340500.1"/>
    </source>
</evidence>
<gene>
    <name evidence="1" type="ORF">MSAN_02121400</name>
</gene>
<dbReference type="OrthoDB" id="3242924at2759"/>
<dbReference type="EMBL" id="JACAZH010000030">
    <property type="protein sequence ID" value="KAF7340500.1"/>
    <property type="molecule type" value="Genomic_DNA"/>
</dbReference>
<dbReference type="PANTHER" id="PTHR46579">
    <property type="entry name" value="F5/8 TYPE C DOMAIN-CONTAINING PROTEIN-RELATED"/>
    <property type="match status" value="1"/>
</dbReference>
<dbReference type="AlphaFoldDB" id="A0A8H6XFI3"/>
<reference evidence="1" key="1">
    <citation type="submission" date="2020-05" db="EMBL/GenBank/DDBJ databases">
        <title>Mycena genomes resolve the evolution of fungal bioluminescence.</title>
        <authorList>
            <person name="Tsai I.J."/>
        </authorList>
    </citation>
    <scope>NUCLEOTIDE SEQUENCE</scope>
    <source>
        <strain evidence="1">160909Yilan</strain>
    </source>
</reference>
<proteinExistence type="predicted"/>
<protein>
    <submittedName>
        <fullName evidence="1">Uncharacterized protein</fullName>
    </submittedName>
</protein>
<organism evidence="1 2">
    <name type="scientific">Mycena sanguinolenta</name>
    <dbReference type="NCBI Taxonomy" id="230812"/>
    <lineage>
        <taxon>Eukaryota</taxon>
        <taxon>Fungi</taxon>
        <taxon>Dikarya</taxon>
        <taxon>Basidiomycota</taxon>
        <taxon>Agaricomycotina</taxon>
        <taxon>Agaricomycetes</taxon>
        <taxon>Agaricomycetidae</taxon>
        <taxon>Agaricales</taxon>
        <taxon>Marasmiineae</taxon>
        <taxon>Mycenaceae</taxon>
        <taxon>Mycena</taxon>
    </lineage>
</organism>
<sequence>MEHIPADFVRLLGATPSYYTAEAWAFWFVYLAPILLKGRFRNPKYHTHLCEFSDIIKACLRFTSTTTQIQQLREDITRWVRKYEEYYYQYSEERLRVCTLTVHGLFHIPDDILFCGPSWTTWTFFMERYCGLLQAGLRSKRFPWANLNRNVLHVAYLEQLNARYDLEEELSQAKQSGPRKLEYRYNNYPLAVLIPPYKRHYTPESELRNCIADHFAALVGKRRKDILPLLPEIIPSFGKLRILDGDSIRTASAGGDGSTAERDMSFVRYEIQTQRTIADPWVAQISYGRLERVLECTLPKDVVLEGLSGQRRLLAVLSPCTNTAGKDAALEITTYRKLGPLIVTDLQAVVAVVGRMESQGKWFLVDRTGGLIRPEFNTPDDDED</sequence>